<dbReference type="InterPro" id="IPR000515">
    <property type="entry name" value="MetI-like"/>
</dbReference>
<keyword evidence="11" id="KW-1185">Reference proteome</keyword>
<evidence type="ECO:0000256" key="8">
    <source>
        <dbReference type="RuleBase" id="RU363032"/>
    </source>
</evidence>
<evidence type="ECO:0000256" key="6">
    <source>
        <dbReference type="ARBA" id="ARBA00022989"/>
    </source>
</evidence>
<feature type="domain" description="ABC transmembrane type-1" evidence="9">
    <location>
        <begin position="55"/>
        <end position="263"/>
    </location>
</feature>
<feature type="transmembrane region" description="Helical" evidence="8">
    <location>
        <begin position="476"/>
        <end position="502"/>
    </location>
</feature>
<feature type="transmembrane region" description="Helical" evidence="8">
    <location>
        <begin position="295"/>
        <end position="314"/>
    </location>
</feature>
<evidence type="ECO:0000256" key="5">
    <source>
        <dbReference type="ARBA" id="ARBA00022692"/>
    </source>
</evidence>
<keyword evidence="5 8" id="KW-0812">Transmembrane</keyword>
<evidence type="ECO:0000256" key="1">
    <source>
        <dbReference type="ARBA" id="ARBA00004429"/>
    </source>
</evidence>
<evidence type="ECO:0000313" key="11">
    <source>
        <dbReference type="Proteomes" id="UP000249522"/>
    </source>
</evidence>
<keyword evidence="4" id="KW-0997">Cell inner membrane</keyword>
<feature type="transmembrane region" description="Helical" evidence="8">
    <location>
        <begin position="7"/>
        <end position="31"/>
    </location>
</feature>
<dbReference type="SUPFAM" id="SSF161098">
    <property type="entry name" value="MetI-like"/>
    <property type="match status" value="2"/>
</dbReference>
<evidence type="ECO:0000256" key="7">
    <source>
        <dbReference type="ARBA" id="ARBA00023136"/>
    </source>
</evidence>
<gene>
    <name evidence="10" type="ORF">DNH61_05090</name>
</gene>
<accession>A0A2W1LQ41</accession>
<protein>
    <submittedName>
        <fullName evidence="10">Iron ABC transporter permease</fullName>
    </submittedName>
</protein>
<dbReference type="EMBL" id="QKRB01000035">
    <property type="protein sequence ID" value="PZD96965.1"/>
    <property type="molecule type" value="Genomic_DNA"/>
</dbReference>
<dbReference type="PROSITE" id="PS50928">
    <property type="entry name" value="ABC_TM1"/>
    <property type="match status" value="2"/>
</dbReference>
<keyword evidence="6 8" id="KW-1133">Transmembrane helix</keyword>
<evidence type="ECO:0000256" key="3">
    <source>
        <dbReference type="ARBA" id="ARBA00022475"/>
    </source>
</evidence>
<dbReference type="AlphaFoldDB" id="A0A2W1LQ41"/>
<feature type="domain" description="ABC transmembrane type-1" evidence="9">
    <location>
        <begin position="349"/>
        <end position="544"/>
    </location>
</feature>
<keyword evidence="7 8" id="KW-0472">Membrane</keyword>
<name>A0A2W1LQ41_9BACL</name>
<proteinExistence type="inferred from homology"/>
<evidence type="ECO:0000313" key="10">
    <source>
        <dbReference type="EMBL" id="PZD96965.1"/>
    </source>
</evidence>
<dbReference type="CDD" id="cd06261">
    <property type="entry name" value="TM_PBP2"/>
    <property type="match status" value="2"/>
</dbReference>
<comment type="subcellular location">
    <subcellularLocation>
        <location evidence="1">Cell inner membrane</location>
        <topology evidence="1">Multi-pass membrane protein</topology>
    </subcellularLocation>
    <subcellularLocation>
        <location evidence="8">Cell membrane</location>
        <topology evidence="8">Multi-pass membrane protein</topology>
    </subcellularLocation>
</comment>
<evidence type="ECO:0000259" key="9">
    <source>
        <dbReference type="PROSITE" id="PS50928"/>
    </source>
</evidence>
<dbReference type="InterPro" id="IPR035906">
    <property type="entry name" value="MetI-like_sf"/>
</dbReference>
<evidence type="ECO:0000256" key="2">
    <source>
        <dbReference type="ARBA" id="ARBA00022448"/>
    </source>
</evidence>
<sequence length="557" mass="60822">MALRKTWLFVLLLILLFCFIIPLFKLILLSFEGQGSLGLSSYMDVMNEPRTWKTLKDTLWIVAGSTLVSAVCGIGAAWVMAYTDIRGKQALHLVMLLSFILPSYVLTLSWASFLGNQGLAAQLLRLFDPGAKPFSIYSYGGIIFVMGIHHFPLVYLLTLSVLKKIPRDLEWAGRVSGTGRWKVFFRITLPLAMPGLAGGTLLAFLASLDNFGIPAFLGIPVGISVLSTLIYEEIAGFGPSAFSRAAVLSMLLGLLALGGTLVQWAAVRRVRTGESAKEDDRPRIRLGRYRGMLEVILWGGFAVITFVPLLSMAATSLKRAYGLPFTWSNMTFANYRYVLLDNPRVGEAVETSLTLALVTLVSCLLAGTALAYASVRRPSWITRLAESAVSIPYTLPGIVFGLMMILAWMEPVPGWNPGIYGSAGILLIAYFCRFLILQVRASVSAIMQVDPATEEASRMFGAGSWKLWRYVLLPQLLPGLAGGALLVFLTALTELTVSALLWSPGSRTIGVTIFNFEQAGDTAYSTALSSLIVLLILIGFGMLQLVKRFSGRREENS</sequence>
<dbReference type="PANTHER" id="PTHR43357">
    <property type="entry name" value="INNER MEMBRANE ABC TRANSPORTER PERMEASE PROTEIN YDCV"/>
    <property type="match status" value="1"/>
</dbReference>
<comment type="caution">
    <text evidence="10">The sequence shown here is derived from an EMBL/GenBank/DDBJ whole genome shotgun (WGS) entry which is preliminary data.</text>
</comment>
<organism evidence="10 11">
    <name type="scientific">Paenibacillus sambharensis</name>
    <dbReference type="NCBI Taxonomy" id="1803190"/>
    <lineage>
        <taxon>Bacteria</taxon>
        <taxon>Bacillati</taxon>
        <taxon>Bacillota</taxon>
        <taxon>Bacilli</taxon>
        <taxon>Bacillales</taxon>
        <taxon>Paenibacillaceae</taxon>
        <taxon>Paenibacillus</taxon>
    </lineage>
</organism>
<feature type="transmembrane region" description="Helical" evidence="8">
    <location>
        <begin position="59"/>
        <end position="81"/>
    </location>
</feature>
<comment type="similarity">
    <text evidence="8">Belongs to the binding-protein-dependent transport system permease family.</text>
</comment>
<feature type="transmembrane region" description="Helical" evidence="8">
    <location>
        <begin position="183"/>
        <end position="205"/>
    </location>
</feature>
<feature type="transmembrane region" description="Helical" evidence="8">
    <location>
        <begin position="419"/>
        <end position="437"/>
    </location>
</feature>
<dbReference type="PANTHER" id="PTHR43357:SF3">
    <property type="entry name" value="FE(3+)-TRANSPORT SYSTEM PERMEASE PROTEIN FBPB 2"/>
    <property type="match status" value="1"/>
</dbReference>
<feature type="transmembrane region" description="Helical" evidence="8">
    <location>
        <begin position="387"/>
        <end position="407"/>
    </location>
</feature>
<dbReference type="GO" id="GO:0055085">
    <property type="term" value="P:transmembrane transport"/>
    <property type="evidence" value="ECO:0007669"/>
    <property type="project" value="InterPro"/>
</dbReference>
<dbReference type="Proteomes" id="UP000249522">
    <property type="component" value="Unassembled WGS sequence"/>
</dbReference>
<feature type="transmembrane region" description="Helical" evidence="8">
    <location>
        <begin position="93"/>
        <end position="114"/>
    </location>
</feature>
<feature type="transmembrane region" description="Helical" evidence="8">
    <location>
        <begin position="134"/>
        <end position="162"/>
    </location>
</feature>
<keyword evidence="3" id="KW-1003">Cell membrane</keyword>
<dbReference type="Pfam" id="PF00528">
    <property type="entry name" value="BPD_transp_1"/>
    <property type="match status" value="2"/>
</dbReference>
<dbReference type="Gene3D" id="1.10.3720.10">
    <property type="entry name" value="MetI-like"/>
    <property type="match status" value="2"/>
</dbReference>
<dbReference type="OrthoDB" id="9776648at2"/>
<feature type="transmembrane region" description="Helical" evidence="8">
    <location>
        <begin position="352"/>
        <end position="375"/>
    </location>
</feature>
<evidence type="ECO:0000256" key="4">
    <source>
        <dbReference type="ARBA" id="ARBA00022519"/>
    </source>
</evidence>
<reference evidence="10 11" key="1">
    <citation type="submission" date="2018-06" db="EMBL/GenBank/DDBJ databases">
        <title>Paenibacillus imtechensis sp. nov.</title>
        <authorList>
            <person name="Pinnaka A.K."/>
            <person name="Singh H."/>
            <person name="Kaur M."/>
        </authorList>
    </citation>
    <scope>NUCLEOTIDE SEQUENCE [LARGE SCALE GENOMIC DNA]</scope>
    <source>
        <strain evidence="10 11">SMB1</strain>
    </source>
</reference>
<dbReference type="GO" id="GO:0005886">
    <property type="term" value="C:plasma membrane"/>
    <property type="evidence" value="ECO:0007669"/>
    <property type="project" value="UniProtKB-SubCell"/>
</dbReference>
<keyword evidence="2 8" id="KW-0813">Transport</keyword>
<feature type="transmembrane region" description="Helical" evidence="8">
    <location>
        <begin position="243"/>
        <end position="266"/>
    </location>
</feature>
<feature type="transmembrane region" description="Helical" evidence="8">
    <location>
        <begin position="522"/>
        <end position="543"/>
    </location>
</feature>